<accession>A0AA48QXI4</accession>
<evidence type="ECO:0008006" key="4">
    <source>
        <dbReference type="Google" id="ProtNLM"/>
    </source>
</evidence>
<feature type="compositionally biased region" description="Basic and acidic residues" evidence="1">
    <location>
        <begin position="378"/>
        <end position="389"/>
    </location>
</feature>
<keyword evidence="3" id="KW-1185">Reference proteome</keyword>
<proteinExistence type="predicted"/>
<dbReference type="Proteomes" id="UP001233271">
    <property type="component" value="Chromosome 5"/>
</dbReference>
<evidence type="ECO:0000256" key="1">
    <source>
        <dbReference type="SAM" id="MobiDB-lite"/>
    </source>
</evidence>
<dbReference type="EMBL" id="AP028216">
    <property type="protein sequence ID" value="BEI93390.1"/>
    <property type="molecule type" value="Genomic_DNA"/>
</dbReference>
<feature type="compositionally biased region" description="Low complexity" evidence="1">
    <location>
        <begin position="410"/>
        <end position="435"/>
    </location>
</feature>
<sequence length="550" mass="59303">MLMSPPPPLAPPAPPAFPLAPLPFLLDLTCPIQLPTNAKAATTPWPFAVAGPSAAPDETLQSYVTRRYYEAVYLGEMLAPLAGLVADLQRAAVNDGFASVAQGLIVPLMATEERHRRTLAPVVSALLSSGNTLAGKARIDTAVIAAALENMERGVLEAGVGLRANSRVVVDGARGLAQRTLSQEFEMREVMLQLILLLMYRAARPESMEPKQKRKKESLSPTEDTDAALVHLTDRISVWLAMSELDIEGGKGKARADSGPASAVMAFWAVLTTFLPREAAFLTAFHIKVFGKEIPPELVPQKKRRKPEVTHRLPRRSSLSSTASGPTSMAMGRSSSRTSAASPQRSLLDLDLEPEPKRARQFQARPLPKLKRANSMATRREAKAPEPVRDTNGGLMGRSLARSQSSMPALSRALSRTTSQSQSQSQARSLAKAQSETFVSATPVKANPFRRAVHHPTPIREEPSSAERSVRSYVAETPIANRIDRSPYVGETPRAPALVAETPVARRHGPALVAETPYAPRISTIAETPGGDSEDDLAGLMVPTDDEESD</sequence>
<organism evidence="2 3">
    <name type="scientific">Cutaneotrichosporon cavernicola</name>
    <dbReference type="NCBI Taxonomy" id="279322"/>
    <lineage>
        <taxon>Eukaryota</taxon>
        <taxon>Fungi</taxon>
        <taxon>Dikarya</taxon>
        <taxon>Basidiomycota</taxon>
        <taxon>Agaricomycotina</taxon>
        <taxon>Tremellomycetes</taxon>
        <taxon>Trichosporonales</taxon>
        <taxon>Trichosporonaceae</taxon>
        <taxon>Cutaneotrichosporon</taxon>
    </lineage>
</organism>
<protein>
    <recommendedName>
        <fullName evidence="4">DNA replication regulator Sld3 C-terminal domain-containing protein</fullName>
    </recommendedName>
</protein>
<dbReference type="RefSeq" id="XP_060458655.1">
    <property type="nucleotide sequence ID" value="XM_060602242.1"/>
</dbReference>
<evidence type="ECO:0000313" key="3">
    <source>
        <dbReference type="Proteomes" id="UP001233271"/>
    </source>
</evidence>
<gene>
    <name evidence="2" type="ORF">CcaverHIS019_0510180</name>
</gene>
<name>A0AA48QXI4_9TREE</name>
<dbReference type="KEGG" id="ccac:CcaHIS019_0510180"/>
<feature type="compositionally biased region" description="Low complexity" evidence="1">
    <location>
        <begin position="316"/>
        <end position="328"/>
    </location>
</feature>
<feature type="compositionally biased region" description="Polar residues" evidence="1">
    <location>
        <begin position="333"/>
        <end position="345"/>
    </location>
</feature>
<dbReference type="GeneID" id="85497260"/>
<reference evidence="2" key="1">
    <citation type="journal article" date="2023" name="BMC Genomics">
        <title>Chromosome-level genome assemblies of Cutaneotrichosporon spp. (Trichosporonales, Basidiomycota) reveal imbalanced evolution between nucleotide sequences and chromosome synteny.</title>
        <authorList>
            <person name="Kobayashi Y."/>
            <person name="Kayamori A."/>
            <person name="Aoki K."/>
            <person name="Shiwa Y."/>
            <person name="Matsutani M."/>
            <person name="Fujita N."/>
            <person name="Sugita T."/>
            <person name="Iwasaki W."/>
            <person name="Tanaka N."/>
            <person name="Takashima M."/>
        </authorList>
    </citation>
    <scope>NUCLEOTIDE SEQUENCE</scope>
    <source>
        <strain evidence="2">HIS019</strain>
    </source>
</reference>
<feature type="region of interest" description="Disordered" evidence="1">
    <location>
        <begin position="300"/>
        <end position="436"/>
    </location>
</feature>
<feature type="region of interest" description="Disordered" evidence="1">
    <location>
        <begin position="520"/>
        <end position="550"/>
    </location>
</feature>
<evidence type="ECO:0000313" key="2">
    <source>
        <dbReference type="EMBL" id="BEI93390.1"/>
    </source>
</evidence>
<dbReference type="AlphaFoldDB" id="A0AA48QXI4"/>